<dbReference type="GO" id="GO:0006629">
    <property type="term" value="P:lipid metabolic process"/>
    <property type="evidence" value="ECO:0007669"/>
    <property type="project" value="UniProtKB-KW"/>
</dbReference>
<dbReference type="AlphaFoldDB" id="A0AAW8R2K4"/>
<evidence type="ECO:0000256" key="7">
    <source>
        <dbReference type="ARBA" id="ARBA00039058"/>
    </source>
</evidence>
<dbReference type="InterPro" id="IPR052351">
    <property type="entry name" value="Ornithine_N-alpha-AT"/>
</dbReference>
<evidence type="ECO:0000256" key="1">
    <source>
        <dbReference type="ARBA" id="ARBA00005189"/>
    </source>
</evidence>
<keyword evidence="2" id="KW-0444">Lipid biosynthesis</keyword>
<keyword evidence="3" id="KW-0808">Transferase</keyword>
<comment type="similarity">
    <text evidence="6">Belongs to the acetyltransferase family. OlsB subfamily.</text>
</comment>
<evidence type="ECO:0000256" key="8">
    <source>
        <dbReference type="ARBA" id="ARBA00039866"/>
    </source>
</evidence>
<comment type="function">
    <text evidence="9">Catalyzes the first step in the biosynthesis of ornithine lipids, which are phosphorus-free membrane lipids. Catalyzes the 3-hydroxyacyl-acyl carrier protein-dependent acylation of ornithine to form lyso-ornithine lipid (LOL).</text>
</comment>
<dbReference type="Proteomes" id="UP001249020">
    <property type="component" value="Unassembled WGS sequence"/>
</dbReference>
<dbReference type="EMBL" id="JAVRIE010000005">
    <property type="protein sequence ID" value="MDT0583561.1"/>
    <property type="molecule type" value="Genomic_DNA"/>
</dbReference>
<name>A0AAW8R2K4_9ALTE</name>
<accession>A0AAW8R2K4</accession>
<dbReference type="RefSeq" id="WP_311362328.1">
    <property type="nucleotide sequence ID" value="NZ_JAVRIE010000005.1"/>
</dbReference>
<dbReference type="EC" id="2.3.2.30" evidence="7"/>
<evidence type="ECO:0000256" key="2">
    <source>
        <dbReference type="ARBA" id="ARBA00022516"/>
    </source>
</evidence>
<dbReference type="InterPro" id="IPR045746">
    <property type="entry name" value="ACT14924-like_Acyltransf_dom"/>
</dbReference>
<keyword evidence="4" id="KW-0443">Lipid metabolism</keyword>
<evidence type="ECO:0000313" key="12">
    <source>
        <dbReference type="EMBL" id="MDT0583561.1"/>
    </source>
</evidence>
<dbReference type="PANTHER" id="PTHR37323:SF1">
    <property type="entry name" value="L-ORNITHINE N(ALPHA)-ACYLTRANSFERASE"/>
    <property type="match status" value="1"/>
</dbReference>
<gene>
    <name evidence="12" type="ORF">RM544_13510</name>
</gene>
<dbReference type="CDD" id="cd07986">
    <property type="entry name" value="LPLAT_ACT14924-like"/>
    <property type="match status" value="1"/>
</dbReference>
<evidence type="ECO:0000259" key="11">
    <source>
        <dbReference type="Pfam" id="PF19576"/>
    </source>
</evidence>
<dbReference type="InterPro" id="IPR016181">
    <property type="entry name" value="Acyl_CoA_acyltransferase"/>
</dbReference>
<dbReference type="Pfam" id="PF13444">
    <property type="entry name" value="Acetyltransf_5"/>
    <property type="match status" value="1"/>
</dbReference>
<evidence type="ECO:0000256" key="9">
    <source>
        <dbReference type="ARBA" id="ARBA00045724"/>
    </source>
</evidence>
<comment type="pathway">
    <text evidence="1">Lipid metabolism.</text>
</comment>
<keyword evidence="5 12" id="KW-0012">Acyltransferase</keyword>
<dbReference type="Pfam" id="PF19576">
    <property type="entry name" value="Acyltransf_2"/>
    <property type="match status" value="1"/>
</dbReference>
<comment type="catalytic activity">
    <reaction evidence="10">
        <text>a (3R)-hydroxyacyl-[ACP] + L-ornithine = a lyso-ornithine lipid + holo-[ACP] + H(+)</text>
        <dbReference type="Rhea" id="RHEA:20633"/>
        <dbReference type="Rhea" id="RHEA-COMP:9685"/>
        <dbReference type="Rhea" id="RHEA-COMP:9945"/>
        <dbReference type="ChEBI" id="CHEBI:15378"/>
        <dbReference type="ChEBI" id="CHEBI:46911"/>
        <dbReference type="ChEBI" id="CHEBI:64479"/>
        <dbReference type="ChEBI" id="CHEBI:78827"/>
        <dbReference type="ChEBI" id="CHEBI:138482"/>
        <dbReference type="EC" id="2.3.2.30"/>
    </reaction>
    <physiologicalReaction direction="left-to-right" evidence="10">
        <dbReference type="Rhea" id="RHEA:20634"/>
    </physiologicalReaction>
</comment>
<comment type="caution">
    <text evidence="12">The sequence shown here is derived from an EMBL/GenBank/DDBJ whole genome shotgun (WGS) entry which is preliminary data.</text>
</comment>
<proteinExistence type="inferred from homology"/>
<evidence type="ECO:0000256" key="10">
    <source>
        <dbReference type="ARBA" id="ARBA00047785"/>
    </source>
</evidence>
<keyword evidence="13" id="KW-1185">Reference proteome</keyword>
<evidence type="ECO:0000256" key="6">
    <source>
        <dbReference type="ARBA" id="ARBA00038095"/>
    </source>
</evidence>
<dbReference type="SUPFAM" id="SSF55729">
    <property type="entry name" value="Acyl-CoA N-acyltransferases (Nat)"/>
    <property type="match status" value="1"/>
</dbReference>
<evidence type="ECO:0000256" key="3">
    <source>
        <dbReference type="ARBA" id="ARBA00022679"/>
    </source>
</evidence>
<evidence type="ECO:0000256" key="5">
    <source>
        <dbReference type="ARBA" id="ARBA00023315"/>
    </source>
</evidence>
<protein>
    <recommendedName>
        <fullName evidence="8">L-ornithine N(alpha)-acyltransferase</fullName>
        <ecNumber evidence="7">2.3.2.30</ecNumber>
    </recommendedName>
</protein>
<dbReference type="PANTHER" id="PTHR37323">
    <property type="entry name" value="GCN5-RELATED N-ACETYLTRANSFERASE"/>
    <property type="match status" value="1"/>
</dbReference>
<dbReference type="GO" id="GO:0043810">
    <property type="term" value="F:ornithine-acyl [acyl carrier protein] N-acyltransferase activity"/>
    <property type="evidence" value="ECO:0007669"/>
    <property type="project" value="UniProtKB-EC"/>
</dbReference>
<dbReference type="Gene3D" id="3.40.630.30">
    <property type="match status" value="1"/>
</dbReference>
<evidence type="ECO:0000256" key="4">
    <source>
        <dbReference type="ARBA" id="ARBA00023098"/>
    </source>
</evidence>
<evidence type="ECO:0000313" key="13">
    <source>
        <dbReference type="Proteomes" id="UP001249020"/>
    </source>
</evidence>
<feature type="domain" description="Putative acyltransferase ACT14924-like acyltransferase" evidence="11">
    <location>
        <begin position="75"/>
        <end position="257"/>
    </location>
</feature>
<organism evidence="12 13">
    <name type="scientific">Brumicola blandensis</name>
    <dbReference type="NCBI Taxonomy" id="3075611"/>
    <lineage>
        <taxon>Bacteria</taxon>
        <taxon>Pseudomonadati</taxon>
        <taxon>Pseudomonadota</taxon>
        <taxon>Gammaproteobacteria</taxon>
        <taxon>Alteromonadales</taxon>
        <taxon>Alteromonadaceae</taxon>
        <taxon>Brumicola</taxon>
    </lineage>
</organism>
<sequence length="581" mass="65943">MQHSISIRNIMPNPSPAKKALIWALDRILGVKKMNALYQQHKMQGLSKESFSDRLIELLELDIQGIEALQSNIPKSGPVVIASNHPFGGIEGVILARLIGEVRPDLKVLANKGLGIFKELSDYFIFTNPLSPNDPKNGPSLRQCMKHVNAQGALLIFPAGKVSYYQKAKAGISEHTWNKLVGRLVSIDQCQYVPVFVNGFNSPAFYRIEKLYFKLRMLFLGRELLNKTGATIQVSCGNAIKEKQISRDLNYEQKAKLCRALSYAQDNRWRYEWPADKITEQLPIIEEIDKHQLLTELQALPSDQLLLTNKGYSVYYGYQSQLPLIVQEIARLREIVFRMHNEGSGQPLDTDHYDATYTHLFIIDNEQQKIVGAYRMGLSDKLMEKDGIAGLYLHKMFKFKSSFANQQGPCMEMGRSFLIPEMQGSYQGLLLLWKGIGRFAAKFPQYRTLYGTVSISKLFDPRSVKLIEQAYIDNESASQVSAHNQFEFDSHVEIDELAEEIELRDQLTSFLSSIESDGKDVPVLARQYLKMGGKFHALGIDTSFNHTPGLLLSVHFPSAPEKLLKLYVGEEYEAYRDWQAS</sequence>
<reference evidence="12 13" key="1">
    <citation type="submission" date="2023-09" db="EMBL/GenBank/DDBJ databases">
        <authorList>
            <person name="Rey-Velasco X."/>
        </authorList>
    </citation>
    <scope>NUCLEOTIDE SEQUENCE [LARGE SCALE GENOMIC DNA]</scope>
    <source>
        <strain evidence="12 13">W409</strain>
    </source>
</reference>